<dbReference type="Proteomes" id="UP000035088">
    <property type="component" value="Unassembled WGS sequence"/>
</dbReference>
<evidence type="ECO:0000313" key="1">
    <source>
        <dbReference type="EMBL" id="GAB08876.1"/>
    </source>
</evidence>
<organism evidence="1 2">
    <name type="scientific">Gordonia araii NBRC 100433</name>
    <dbReference type="NCBI Taxonomy" id="1073574"/>
    <lineage>
        <taxon>Bacteria</taxon>
        <taxon>Bacillati</taxon>
        <taxon>Actinomycetota</taxon>
        <taxon>Actinomycetes</taxon>
        <taxon>Mycobacteriales</taxon>
        <taxon>Gordoniaceae</taxon>
        <taxon>Gordonia</taxon>
    </lineage>
</organism>
<keyword evidence="2" id="KW-1185">Reference proteome</keyword>
<dbReference type="RefSeq" id="WP_007320953.1">
    <property type="nucleotide sequence ID" value="NZ_BAEE01000021.1"/>
</dbReference>
<gene>
    <name evidence="1" type="ORF">GOARA_021_01130</name>
</gene>
<evidence type="ECO:0000313" key="2">
    <source>
        <dbReference type="Proteomes" id="UP000035088"/>
    </source>
</evidence>
<reference evidence="1 2" key="1">
    <citation type="submission" date="2011-11" db="EMBL/GenBank/DDBJ databases">
        <title>Whole genome shotgun sequence of Gordonia araii NBRC 100433.</title>
        <authorList>
            <person name="Yoshida Y."/>
            <person name="Hosoyama A."/>
            <person name="Tsuchikane K."/>
            <person name="Katsumata H."/>
            <person name="Yamazaki S."/>
            <person name="Fujita N."/>
        </authorList>
    </citation>
    <scope>NUCLEOTIDE SEQUENCE [LARGE SCALE GENOMIC DNA]</scope>
    <source>
        <strain evidence="1 2">NBRC 100433</strain>
    </source>
</reference>
<accession>G7GZ51</accession>
<sequence length="412" mass="45596">MADCGKLGIVNPRDDDEIVTEYLRIGLAFDLLEEGFVDAYTGDPALVAQVRDEPRPDPAVLARRAAALRDRLPGGLPADRAEFLASHLRALECSARKFAGEDIGFVDEVRAYFDVDIAPQDPDVYRQAHRALADALGVADDPATLRDAYRAYRKSTEIPADRLADCVDAFASALRDEVRKTVDLPVEETVDFEIVSDQPWSGFNYYLGGYRSRVAINTDVPQHLAALPHLVAHEAYPGHHTEHCRKEKLLVGGGQREQTIFLVNTPQCLMAEGLADHALRAAMGPDWPLWAETIYADLGLRFDARKATAVGEATADLLAVRQDAALLLHDRGAGPDEVAAFLATWLLVGEDRARQMLRFLTSPLWRAYISTYVEGYRLLGEWLDAGDDRPARFNRLLDEPLTPALLRAELAN</sequence>
<proteinExistence type="predicted"/>
<name>G7GZ51_9ACTN</name>
<dbReference type="OrthoDB" id="140419at2"/>
<comment type="caution">
    <text evidence="1">The sequence shown here is derived from an EMBL/GenBank/DDBJ whole genome shotgun (WGS) entry which is preliminary data.</text>
</comment>
<dbReference type="EMBL" id="BAEE01000021">
    <property type="protein sequence ID" value="GAB08876.1"/>
    <property type="molecule type" value="Genomic_DNA"/>
</dbReference>
<dbReference type="STRING" id="1073574.GOARA_021_01130"/>
<evidence type="ECO:0008006" key="3">
    <source>
        <dbReference type="Google" id="ProtNLM"/>
    </source>
</evidence>
<dbReference type="AlphaFoldDB" id="G7GZ51"/>
<protein>
    <recommendedName>
        <fullName evidence="3">DUF885 domain-containing protein</fullName>
    </recommendedName>
</protein>